<dbReference type="Gene3D" id="3.40.50.850">
    <property type="entry name" value="Isochorismatase-like"/>
    <property type="match status" value="1"/>
</dbReference>
<comment type="caution">
    <text evidence="2">The sequence shown here is derived from an EMBL/GenBank/DDBJ whole genome shotgun (WGS) entry which is preliminary data.</text>
</comment>
<proteinExistence type="predicted"/>
<name>A0A7W7TWY9_9ACTN</name>
<dbReference type="InterPro" id="IPR036380">
    <property type="entry name" value="Isochorismatase-like_sf"/>
</dbReference>
<dbReference type="SUPFAM" id="SSF52499">
    <property type="entry name" value="Isochorismatase-like hydrolases"/>
    <property type="match status" value="1"/>
</dbReference>
<dbReference type="InterPro" id="IPR053152">
    <property type="entry name" value="Hydrolase_YcaC-like"/>
</dbReference>
<accession>A0A7W7TWY9</accession>
<dbReference type="Proteomes" id="UP000582643">
    <property type="component" value="Unassembled WGS sequence"/>
</dbReference>
<evidence type="ECO:0000259" key="1">
    <source>
        <dbReference type="Pfam" id="PF00857"/>
    </source>
</evidence>
<dbReference type="PANTHER" id="PTHR43559:SF1">
    <property type="entry name" value="HYDROLASE"/>
    <property type="match status" value="1"/>
</dbReference>
<protein>
    <submittedName>
        <fullName evidence="2">Nicotinamidase-related amidase</fullName>
    </submittedName>
</protein>
<dbReference type="InterPro" id="IPR000868">
    <property type="entry name" value="Isochorismatase-like_dom"/>
</dbReference>
<organism evidence="2 3">
    <name type="scientific">Streptomyces nymphaeiformis</name>
    <dbReference type="NCBI Taxonomy" id="2663842"/>
    <lineage>
        <taxon>Bacteria</taxon>
        <taxon>Bacillati</taxon>
        <taxon>Actinomycetota</taxon>
        <taxon>Actinomycetes</taxon>
        <taxon>Kitasatosporales</taxon>
        <taxon>Streptomycetaceae</taxon>
        <taxon>Streptomyces</taxon>
    </lineage>
</organism>
<dbReference type="RefSeq" id="WP_116157042.1">
    <property type="nucleotide sequence ID" value="NZ_JACHJY010000002.1"/>
</dbReference>
<feature type="domain" description="Isochorismatase-like" evidence="1">
    <location>
        <begin position="15"/>
        <end position="166"/>
    </location>
</feature>
<dbReference type="CDD" id="cd01012">
    <property type="entry name" value="YcaC_related"/>
    <property type="match status" value="1"/>
</dbReference>
<gene>
    <name evidence="2" type="ORF">GGE06_001795</name>
</gene>
<dbReference type="AlphaFoldDB" id="A0A7W7TWY9"/>
<dbReference type="EMBL" id="JACHJY010000002">
    <property type="protein sequence ID" value="MBB4980887.1"/>
    <property type="molecule type" value="Genomic_DNA"/>
</dbReference>
<evidence type="ECO:0000313" key="2">
    <source>
        <dbReference type="EMBL" id="MBB4980887.1"/>
    </source>
</evidence>
<dbReference type="Pfam" id="PF00857">
    <property type="entry name" value="Isochorismatase"/>
    <property type="match status" value="1"/>
</dbReference>
<reference evidence="2 3" key="1">
    <citation type="submission" date="2020-08" db="EMBL/GenBank/DDBJ databases">
        <title>Genomic Encyclopedia of Type Strains, Phase III (KMG-III): the genomes of soil and plant-associated and newly described type strains.</title>
        <authorList>
            <person name="Whitman W."/>
        </authorList>
    </citation>
    <scope>NUCLEOTIDE SEQUENCE [LARGE SCALE GENOMIC DNA]</scope>
    <source>
        <strain evidence="2 3">SFB5A</strain>
    </source>
</reference>
<evidence type="ECO:0000313" key="3">
    <source>
        <dbReference type="Proteomes" id="UP000582643"/>
    </source>
</evidence>
<keyword evidence="3" id="KW-1185">Reference proteome</keyword>
<sequence>MSSHAYKTLLSPHESVLVLIDHQPRMLAGGSSGERETLCNNVAGLARTANAFGVPTVLTGIAPEAFGGTLLQELTDVFRDRRVISRTLINAWADRGVRDAVLATGRRQIIIAGLWSEVGVVLPALSALEEGREVYVVADASGGTSAEAHQLGLQRVTQAGGVPLTWLQLLGEFQRDWAGEETHAAVEAILHAHGGAWGRGVGMGRDGAVRGTERDAS</sequence>
<dbReference type="PANTHER" id="PTHR43559">
    <property type="entry name" value="HYDROLASE YCAC-RELATED"/>
    <property type="match status" value="1"/>
</dbReference>